<keyword evidence="1" id="KW-1133">Transmembrane helix</keyword>
<organism evidence="4 5">
    <name type="scientific">Olea europaea subsp. europaea</name>
    <dbReference type="NCBI Taxonomy" id="158383"/>
    <lineage>
        <taxon>Eukaryota</taxon>
        <taxon>Viridiplantae</taxon>
        <taxon>Streptophyta</taxon>
        <taxon>Embryophyta</taxon>
        <taxon>Tracheophyta</taxon>
        <taxon>Spermatophyta</taxon>
        <taxon>Magnoliopsida</taxon>
        <taxon>eudicotyledons</taxon>
        <taxon>Gunneridae</taxon>
        <taxon>Pentapetalae</taxon>
        <taxon>asterids</taxon>
        <taxon>lamiids</taxon>
        <taxon>Lamiales</taxon>
        <taxon>Oleaceae</taxon>
        <taxon>Oleeae</taxon>
        <taxon>Olea</taxon>
    </lineage>
</organism>
<keyword evidence="2" id="KW-0732">Signal</keyword>
<dbReference type="Proteomes" id="UP000594638">
    <property type="component" value="Unassembled WGS sequence"/>
</dbReference>
<sequence>MDLFLLAILSLISLHSQVAYGDPSVVFLDSPTRNYLRQPSAEEPHKDHRLKQSLRRSSMDLFLLAILSLISLHSQVAYGDPSVVFLDSPTRNYLRQPSAETDSLTLSEVGAAASVLLGFAPPSTLSAASSSKLNEVLMPNPFDRPHSVFMIEVTGVEDSQLMVGSEKSAFSSSLRVKVLGSEGKVDIQLSDENEVSLISLTERSCHAEHSDKELSDFASWLGGSYIEDASGPLNGVLTVPMANGALLRLRMSEKADREFTTSLMFLINNIQRAMEMHKGLSESGHSPAELITGRFDGIKVLKDHYGTEGVSQDGLELFVMSVSRIYDSLQAAYKGQLVGVIVCGGPHAPASENMLNVMVASRPSARWLEETEASAAFIKIAEVALVRKTLAWITGIILLISTLLGIYFLLNMPLTKDTLLYSNVKLD</sequence>
<dbReference type="PANTHER" id="PTHR37735">
    <property type="entry name" value="OS08G0567000 PROTEIN"/>
    <property type="match status" value="1"/>
</dbReference>
<dbReference type="Pfam" id="PF25070">
    <property type="entry name" value="DUF7794"/>
    <property type="match status" value="1"/>
</dbReference>
<evidence type="ECO:0000313" key="5">
    <source>
        <dbReference type="Proteomes" id="UP000594638"/>
    </source>
</evidence>
<evidence type="ECO:0000313" key="4">
    <source>
        <dbReference type="EMBL" id="CAA2966898.1"/>
    </source>
</evidence>
<feature type="transmembrane region" description="Helical" evidence="1">
    <location>
        <begin position="390"/>
        <end position="410"/>
    </location>
</feature>
<protein>
    <submittedName>
        <fullName evidence="4">Uncharacterized protein LOC111371580</fullName>
    </submittedName>
</protein>
<evidence type="ECO:0000256" key="2">
    <source>
        <dbReference type="SAM" id="SignalP"/>
    </source>
</evidence>
<evidence type="ECO:0000259" key="3">
    <source>
        <dbReference type="Pfam" id="PF25070"/>
    </source>
</evidence>
<gene>
    <name evidence="4" type="ORF">OLEA9_A075495</name>
</gene>
<feature type="domain" description="DUF7794" evidence="3">
    <location>
        <begin position="81"/>
        <end position="343"/>
    </location>
</feature>
<feature type="signal peptide" evidence="2">
    <location>
        <begin position="1"/>
        <end position="21"/>
    </location>
</feature>
<dbReference type="PANTHER" id="PTHR37735:SF1">
    <property type="entry name" value="OS08G0567000 PROTEIN"/>
    <property type="match status" value="1"/>
</dbReference>
<dbReference type="EMBL" id="CACTIH010001872">
    <property type="protein sequence ID" value="CAA2966898.1"/>
    <property type="molecule type" value="Genomic_DNA"/>
</dbReference>
<keyword evidence="1" id="KW-0472">Membrane</keyword>
<dbReference type="GO" id="GO:0012505">
    <property type="term" value="C:endomembrane system"/>
    <property type="evidence" value="ECO:0007669"/>
    <property type="project" value="TreeGrafter"/>
</dbReference>
<comment type="caution">
    <text evidence="4">The sequence shown here is derived from an EMBL/GenBank/DDBJ whole genome shotgun (WGS) entry which is preliminary data.</text>
</comment>
<keyword evidence="5" id="KW-1185">Reference proteome</keyword>
<proteinExistence type="predicted"/>
<dbReference type="InterPro" id="IPR056696">
    <property type="entry name" value="DUF7794"/>
</dbReference>
<dbReference type="OrthoDB" id="1928130at2759"/>
<feature type="chain" id="PRO_5035811487" evidence="2">
    <location>
        <begin position="22"/>
        <end position="427"/>
    </location>
</feature>
<name>A0A8S0QGV5_OLEEU</name>
<evidence type="ECO:0000256" key="1">
    <source>
        <dbReference type="SAM" id="Phobius"/>
    </source>
</evidence>
<reference evidence="4 5" key="1">
    <citation type="submission" date="2019-12" db="EMBL/GenBank/DDBJ databases">
        <authorList>
            <person name="Alioto T."/>
            <person name="Alioto T."/>
            <person name="Gomez Garrido J."/>
        </authorList>
    </citation>
    <scope>NUCLEOTIDE SEQUENCE [LARGE SCALE GENOMIC DNA]</scope>
</reference>
<dbReference type="Gramene" id="OE9A075495T1">
    <property type="protein sequence ID" value="OE9A075495C1"/>
    <property type="gene ID" value="OE9A075495"/>
</dbReference>
<keyword evidence="1" id="KW-0812">Transmembrane</keyword>
<accession>A0A8S0QGV5</accession>
<dbReference type="AlphaFoldDB" id="A0A8S0QGV5"/>